<dbReference type="PANTHER" id="PTHR46564:SF1">
    <property type="entry name" value="TRANSPOSASE"/>
    <property type="match status" value="1"/>
</dbReference>
<feature type="domain" description="Tc1-like transposase DDE" evidence="1">
    <location>
        <begin position="2"/>
        <end position="31"/>
    </location>
</feature>
<keyword evidence="3" id="KW-1185">Reference proteome</keyword>
<dbReference type="OrthoDB" id="2266637at2759"/>
<dbReference type="GO" id="GO:0003676">
    <property type="term" value="F:nucleic acid binding"/>
    <property type="evidence" value="ECO:0007669"/>
    <property type="project" value="InterPro"/>
</dbReference>
<dbReference type="Gene3D" id="3.30.420.10">
    <property type="entry name" value="Ribonuclease H-like superfamily/Ribonuclease H"/>
    <property type="match status" value="1"/>
</dbReference>
<dbReference type="AlphaFoldDB" id="A0A5B0NE66"/>
<evidence type="ECO:0000313" key="3">
    <source>
        <dbReference type="Proteomes" id="UP000324748"/>
    </source>
</evidence>
<sequence length="66" mass="7472">MLIYLPPYSPDMNPIEKVFSVLKSQLKRRRILTGTHADAKIIKNVLPEIVTSDLMHSLFQGSNYAA</sequence>
<dbReference type="Proteomes" id="UP000324748">
    <property type="component" value="Unassembled WGS sequence"/>
</dbReference>
<evidence type="ECO:0000259" key="1">
    <source>
        <dbReference type="Pfam" id="PF13358"/>
    </source>
</evidence>
<dbReference type="InterPro" id="IPR038717">
    <property type="entry name" value="Tc1-like_DDE_dom"/>
</dbReference>
<comment type="caution">
    <text evidence="2">The sequence shown here is derived from an EMBL/GenBank/DDBJ whole genome shotgun (WGS) entry which is preliminary data.</text>
</comment>
<dbReference type="Pfam" id="PF13358">
    <property type="entry name" value="DDE_3"/>
    <property type="match status" value="1"/>
</dbReference>
<evidence type="ECO:0000313" key="2">
    <source>
        <dbReference type="EMBL" id="KAA1087517.1"/>
    </source>
</evidence>
<organism evidence="2 3">
    <name type="scientific">Puccinia graminis f. sp. tritici</name>
    <dbReference type="NCBI Taxonomy" id="56615"/>
    <lineage>
        <taxon>Eukaryota</taxon>
        <taxon>Fungi</taxon>
        <taxon>Dikarya</taxon>
        <taxon>Basidiomycota</taxon>
        <taxon>Pucciniomycotina</taxon>
        <taxon>Pucciniomycetes</taxon>
        <taxon>Pucciniales</taxon>
        <taxon>Pucciniaceae</taxon>
        <taxon>Puccinia</taxon>
    </lineage>
</organism>
<dbReference type="PANTHER" id="PTHR46564">
    <property type="entry name" value="TRANSPOSASE"/>
    <property type="match status" value="1"/>
</dbReference>
<proteinExistence type="predicted"/>
<dbReference type="EMBL" id="VSWC01000105">
    <property type="protein sequence ID" value="KAA1087517.1"/>
    <property type="molecule type" value="Genomic_DNA"/>
</dbReference>
<protein>
    <recommendedName>
        <fullName evidence="1">Tc1-like transposase DDE domain-containing protein</fullName>
    </recommendedName>
</protein>
<name>A0A5B0NE66_PUCGR</name>
<dbReference type="InterPro" id="IPR036397">
    <property type="entry name" value="RNaseH_sf"/>
</dbReference>
<accession>A0A5B0NE66</accession>
<reference evidence="2 3" key="1">
    <citation type="submission" date="2019-05" db="EMBL/GenBank/DDBJ databases">
        <title>Emergence of the Ug99 lineage of the wheat stem rust pathogen through somatic hybridization.</title>
        <authorList>
            <person name="Li F."/>
            <person name="Upadhyaya N.M."/>
            <person name="Sperschneider J."/>
            <person name="Matny O."/>
            <person name="Nguyen-Phuc H."/>
            <person name="Mago R."/>
            <person name="Raley C."/>
            <person name="Miller M.E."/>
            <person name="Silverstein K.A.T."/>
            <person name="Henningsen E."/>
            <person name="Hirsch C.D."/>
            <person name="Visser B."/>
            <person name="Pretorius Z.A."/>
            <person name="Steffenson B.J."/>
            <person name="Schwessinger B."/>
            <person name="Dodds P.N."/>
            <person name="Figueroa M."/>
        </authorList>
    </citation>
    <scope>NUCLEOTIDE SEQUENCE [LARGE SCALE GENOMIC DNA]</scope>
    <source>
        <strain evidence="2">21-0</strain>
    </source>
</reference>
<gene>
    <name evidence="2" type="ORF">PGT21_032977</name>
</gene>